<feature type="region of interest" description="Disordered" evidence="1">
    <location>
        <begin position="1"/>
        <end position="28"/>
    </location>
</feature>
<protein>
    <submittedName>
        <fullName evidence="2">Uncharacterized protein</fullName>
    </submittedName>
</protein>
<dbReference type="AlphaFoldDB" id="A0A392V9Y2"/>
<proteinExistence type="predicted"/>
<name>A0A392V9Y2_9FABA</name>
<sequence length="28" mass="3287">MSDIKKNFDVSKAKKEVANEEGPWRNQH</sequence>
<evidence type="ECO:0000313" key="3">
    <source>
        <dbReference type="Proteomes" id="UP000265520"/>
    </source>
</evidence>
<feature type="non-terminal residue" evidence="2">
    <location>
        <position position="28"/>
    </location>
</feature>
<accession>A0A392V9Y2</accession>
<evidence type="ECO:0000313" key="2">
    <source>
        <dbReference type="EMBL" id="MCI84253.1"/>
    </source>
</evidence>
<dbReference type="EMBL" id="LXQA011086411">
    <property type="protein sequence ID" value="MCI84253.1"/>
    <property type="molecule type" value="Genomic_DNA"/>
</dbReference>
<comment type="caution">
    <text evidence="2">The sequence shown here is derived from an EMBL/GenBank/DDBJ whole genome shotgun (WGS) entry which is preliminary data.</text>
</comment>
<organism evidence="2 3">
    <name type="scientific">Trifolium medium</name>
    <dbReference type="NCBI Taxonomy" id="97028"/>
    <lineage>
        <taxon>Eukaryota</taxon>
        <taxon>Viridiplantae</taxon>
        <taxon>Streptophyta</taxon>
        <taxon>Embryophyta</taxon>
        <taxon>Tracheophyta</taxon>
        <taxon>Spermatophyta</taxon>
        <taxon>Magnoliopsida</taxon>
        <taxon>eudicotyledons</taxon>
        <taxon>Gunneridae</taxon>
        <taxon>Pentapetalae</taxon>
        <taxon>rosids</taxon>
        <taxon>fabids</taxon>
        <taxon>Fabales</taxon>
        <taxon>Fabaceae</taxon>
        <taxon>Papilionoideae</taxon>
        <taxon>50 kb inversion clade</taxon>
        <taxon>NPAAA clade</taxon>
        <taxon>Hologalegina</taxon>
        <taxon>IRL clade</taxon>
        <taxon>Trifolieae</taxon>
        <taxon>Trifolium</taxon>
    </lineage>
</organism>
<dbReference type="Proteomes" id="UP000265520">
    <property type="component" value="Unassembled WGS sequence"/>
</dbReference>
<reference evidence="2 3" key="1">
    <citation type="journal article" date="2018" name="Front. Plant Sci.">
        <title>Red Clover (Trifolium pratense) and Zigzag Clover (T. medium) - A Picture of Genomic Similarities and Differences.</title>
        <authorList>
            <person name="Dluhosova J."/>
            <person name="Istvanek J."/>
            <person name="Nedelnik J."/>
            <person name="Repkova J."/>
        </authorList>
    </citation>
    <scope>NUCLEOTIDE SEQUENCE [LARGE SCALE GENOMIC DNA]</scope>
    <source>
        <strain evidence="3">cv. 10/8</strain>
        <tissue evidence="2">Leaf</tissue>
    </source>
</reference>
<evidence type="ECO:0000256" key="1">
    <source>
        <dbReference type="SAM" id="MobiDB-lite"/>
    </source>
</evidence>
<keyword evidence="3" id="KW-1185">Reference proteome</keyword>
<feature type="compositionally biased region" description="Basic and acidic residues" evidence="1">
    <location>
        <begin position="1"/>
        <end position="18"/>
    </location>
</feature>